<evidence type="ECO:0000256" key="5">
    <source>
        <dbReference type="SAM" id="SignalP"/>
    </source>
</evidence>
<dbReference type="PANTHER" id="PTHR40079">
    <property type="entry name" value="MANNAN ENDO-1,4-BETA-MANNOSIDASE E-RELATED"/>
    <property type="match status" value="1"/>
</dbReference>
<dbReference type="PROSITE" id="PS51257">
    <property type="entry name" value="PROKAR_LIPOPROTEIN"/>
    <property type="match status" value="1"/>
</dbReference>
<evidence type="ECO:0000256" key="4">
    <source>
        <dbReference type="PROSITE-ProRule" id="PRU01100"/>
    </source>
</evidence>
<keyword evidence="8" id="KW-1185">Reference proteome</keyword>
<reference evidence="7" key="2">
    <citation type="submission" date="2020-09" db="EMBL/GenBank/DDBJ databases">
        <authorList>
            <person name="Sun Q."/>
            <person name="Zhou Y."/>
        </authorList>
    </citation>
    <scope>NUCLEOTIDE SEQUENCE</scope>
    <source>
        <strain evidence="7">CGMCC 1.12921</strain>
    </source>
</reference>
<evidence type="ECO:0000256" key="3">
    <source>
        <dbReference type="ARBA" id="ARBA00023295"/>
    </source>
</evidence>
<name>A0A8J2V4T8_9PROT</name>
<evidence type="ECO:0000259" key="6">
    <source>
        <dbReference type="PROSITE" id="PS51764"/>
    </source>
</evidence>
<accession>A0A8J2V4T8</accession>
<dbReference type="RefSeq" id="WP_188159883.1">
    <property type="nucleotide sequence ID" value="NZ_BMGH01000001.1"/>
</dbReference>
<dbReference type="InterPro" id="IPR000805">
    <property type="entry name" value="Glyco_hydro_26"/>
</dbReference>
<dbReference type="GO" id="GO:0016985">
    <property type="term" value="F:mannan endo-1,4-beta-mannosidase activity"/>
    <property type="evidence" value="ECO:0007669"/>
    <property type="project" value="InterPro"/>
</dbReference>
<dbReference type="PROSITE" id="PS51764">
    <property type="entry name" value="GH26"/>
    <property type="match status" value="1"/>
</dbReference>
<proteinExistence type="inferred from homology"/>
<reference evidence="7" key="1">
    <citation type="journal article" date="2014" name="Int. J. Syst. Evol. Microbiol.">
        <title>Complete genome sequence of Corynebacterium casei LMG S-19264T (=DSM 44701T), isolated from a smear-ripened cheese.</title>
        <authorList>
            <consortium name="US DOE Joint Genome Institute (JGI-PGF)"/>
            <person name="Walter F."/>
            <person name="Albersmeier A."/>
            <person name="Kalinowski J."/>
            <person name="Ruckert C."/>
        </authorList>
    </citation>
    <scope>NUCLEOTIDE SEQUENCE</scope>
    <source>
        <strain evidence="7">CGMCC 1.12921</strain>
    </source>
</reference>
<evidence type="ECO:0000313" key="7">
    <source>
        <dbReference type="EMBL" id="GGD00471.1"/>
    </source>
</evidence>
<feature type="active site" description="Nucleophile" evidence="4">
    <location>
        <position position="299"/>
    </location>
</feature>
<dbReference type="Proteomes" id="UP000613582">
    <property type="component" value="Unassembled WGS sequence"/>
</dbReference>
<dbReference type="Pfam" id="PF02156">
    <property type="entry name" value="Glyco_hydro_26"/>
    <property type="match status" value="1"/>
</dbReference>
<evidence type="ECO:0000256" key="2">
    <source>
        <dbReference type="ARBA" id="ARBA00022801"/>
    </source>
</evidence>
<organism evidence="7 8">
    <name type="scientific">Aquisalinus flavus</name>
    <dbReference type="NCBI Taxonomy" id="1526572"/>
    <lineage>
        <taxon>Bacteria</taxon>
        <taxon>Pseudomonadati</taxon>
        <taxon>Pseudomonadota</taxon>
        <taxon>Alphaproteobacteria</taxon>
        <taxon>Parvularculales</taxon>
        <taxon>Parvularculaceae</taxon>
        <taxon>Aquisalinus</taxon>
    </lineage>
</organism>
<dbReference type="InterPro" id="IPR017853">
    <property type="entry name" value="GH"/>
</dbReference>
<protein>
    <recommendedName>
        <fullName evidence="6">GH26 domain-containing protein</fullName>
    </recommendedName>
</protein>
<feature type="signal peptide" evidence="5">
    <location>
        <begin position="1"/>
        <end position="21"/>
    </location>
</feature>
<comment type="similarity">
    <text evidence="1 4">Belongs to the glycosyl hydrolase 26 family.</text>
</comment>
<dbReference type="InterPro" id="IPR022790">
    <property type="entry name" value="GH26_dom"/>
</dbReference>
<sequence length="386" mass="43232">MISQLTRISCGFAAFGMLALAGCAEPANSSQSDTGNADAGEATPVIADYGQRRDEVLALLEEVGAAGNTLSGQQVNEYEVFIPCDSFDFIEEMTGEIPAVLGLELMFAMEYQGYRELMLAHAQRQAARGGLVTFTWHARNPIKVCPRGEYYECSQYAMTDDELDRLLTPGTREHALWLKDLDATAEILKDYTDQGITLLFRPFHEMNGGWFWWGQKQRYTDLWAMTYDRIATHHGITNMIWVWGADKGAEGAEQYYPGDETVDFVGTDFYAAGTDDAQFMTGYGNVQPLHGNGFIAITEVGVMPSYEIFRQIQPLWFLQWGGSFMNPDWDYAGNCDRCSPKGHVEDVYSWPEVLNVEEMPKTDRMRAAMDPVAAQEAPKECPLSLL</sequence>
<dbReference type="EMBL" id="BMGH01000001">
    <property type="protein sequence ID" value="GGD00471.1"/>
    <property type="molecule type" value="Genomic_DNA"/>
</dbReference>
<dbReference type="GO" id="GO:0006080">
    <property type="term" value="P:substituted mannan metabolic process"/>
    <property type="evidence" value="ECO:0007669"/>
    <property type="project" value="InterPro"/>
</dbReference>
<dbReference type="SUPFAM" id="SSF51445">
    <property type="entry name" value="(Trans)glycosidases"/>
    <property type="match status" value="1"/>
</dbReference>
<dbReference type="PRINTS" id="PR00739">
    <property type="entry name" value="GLHYDRLASE26"/>
</dbReference>
<dbReference type="AlphaFoldDB" id="A0A8J2V4T8"/>
<keyword evidence="3 4" id="KW-0326">Glycosidase</keyword>
<comment type="caution">
    <text evidence="7">The sequence shown here is derived from an EMBL/GenBank/DDBJ whole genome shotgun (WGS) entry which is preliminary data.</text>
</comment>
<gene>
    <name evidence="7" type="ORF">GCM10011342_06850</name>
</gene>
<evidence type="ECO:0000313" key="8">
    <source>
        <dbReference type="Proteomes" id="UP000613582"/>
    </source>
</evidence>
<dbReference type="Gene3D" id="3.20.20.80">
    <property type="entry name" value="Glycosidases"/>
    <property type="match status" value="1"/>
</dbReference>
<keyword evidence="5" id="KW-0732">Signal</keyword>
<dbReference type="PANTHER" id="PTHR40079:SF4">
    <property type="entry name" value="GH26 DOMAIN-CONTAINING PROTEIN-RELATED"/>
    <property type="match status" value="1"/>
</dbReference>
<feature type="domain" description="GH26" evidence="6">
    <location>
        <begin position="51"/>
        <end position="357"/>
    </location>
</feature>
<keyword evidence="2 4" id="KW-0378">Hydrolase</keyword>
<evidence type="ECO:0000256" key="1">
    <source>
        <dbReference type="ARBA" id="ARBA00007754"/>
    </source>
</evidence>
<feature type="active site" description="Proton donor" evidence="4">
    <location>
        <position position="205"/>
    </location>
</feature>
<feature type="chain" id="PRO_5035310109" description="GH26 domain-containing protein" evidence="5">
    <location>
        <begin position="22"/>
        <end position="386"/>
    </location>
</feature>